<organism evidence="2 3">
    <name type="scientific">Cercophora scortea</name>
    <dbReference type="NCBI Taxonomy" id="314031"/>
    <lineage>
        <taxon>Eukaryota</taxon>
        <taxon>Fungi</taxon>
        <taxon>Dikarya</taxon>
        <taxon>Ascomycota</taxon>
        <taxon>Pezizomycotina</taxon>
        <taxon>Sordariomycetes</taxon>
        <taxon>Sordariomycetidae</taxon>
        <taxon>Sordariales</taxon>
        <taxon>Lasiosphaeriaceae</taxon>
        <taxon>Cercophora</taxon>
    </lineage>
</organism>
<keyword evidence="3" id="KW-1185">Reference proteome</keyword>
<sequence length="77" mass="8477">MCNAGSVMYGIVLLCGSPRPTDSNWTNTQARLKGDWRRTSLGNMAMVKQQDTPSQDSQCLNGGVREARKGRRGKEFG</sequence>
<evidence type="ECO:0000313" key="2">
    <source>
        <dbReference type="EMBL" id="KAK3317189.1"/>
    </source>
</evidence>
<name>A0AAE0I2R0_9PEZI</name>
<reference evidence="2" key="2">
    <citation type="submission" date="2023-06" db="EMBL/GenBank/DDBJ databases">
        <authorList>
            <consortium name="Lawrence Berkeley National Laboratory"/>
            <person name="Haridas S."/>
            <person name="Hensen N."/>
            <person name="Bonometti L."/>
            <person name="Westerberg I."/>
            <person name="Brannstrom I.O."/>
            <person name="Guillou S."/>
            <person name="Cros-Aarteil S."/>
            <person name="Calhoun S."/>
            <person name="Kuo A."/>
            <person name="Mondo S."/>
            <person name="Pangilinan J."/>
            <person name="Riley R."/>
            <person name="Labutti K."/>
            <person name="Andreopoulos B."/>
            <person name="Lipzen A."/>
            <person name="Chen C."/>
            <person name="Yanf M."/>
            <person name="Daum C."/>
            <person name="Ng V."/>
            <person name="Clum A."/>
            <person name="Steindorff A."/>
            <person name="Ohm R."/>
            <person name="Martin F."/>
            <person name="Silar P."/>
            <person name="Natvig D."/>
            <person name="Lalanne C."/>
            <person name="Gautier V."/>
            <person name="Ament-Velasquez S.L."/>
            <person name="Kruys A."/>
            <person name="Hutchinson M.I."/>
            <person name="Powell A.J."/>
            <person name="Barry K."/>
            <person name="Miller A.N."/>
            <person name="Grigoriev I.V."/>
            <person name="Debuchy R."/>
            <person name="Gladieux P."/>
            <person name="Thoren M.H."/>
            <person name="Johannesson H."/>
        </authorList>
    </citation>
    <scope>NUCLEOTIDE SEQUENCE</scope>
    <source>
        <strain evidence="2">SMH4131-1</strain>
    </source>
</reference>
<evidence type="ECO:0000256" key="1">
    <source>
        <dbReference type="SAM" id="MobiDB-lite"/>
    </source>
</evidence>
<protein>
    <submittedName>
        <fullName evidence="2">Uncharacterized protein</fullName>
    </submittedName>
</protein>
<feature type="region of interest" description="Disordered" evidence="1">
    <location>
        <begin position="48"/>
        <end position="77"/>
    </location>
</feature>
<gene>
    <name evidence="2" type="ORF">B0T19DRAFT_434426</name>
</gene>
<dbReference type="EMBL" id="JAUEPO010000007">
    <property type="protein sequence ID" value="KAK3317189.1"/>
    <property type="molecule type" value="Genomic_DNA"/>
</dbReference>
<reference evidence="2" key="1">
    <citation type="journal article" date="2023" name="Mol. Phylogenet. Evol.">
        <title>Genome-scale phylogeny and comparative genomics of the fungal order Sordariales.</title>
        <authorList>
            <person name="Hensen N."/>
            <person name="Bonometti L."/>
            <person name="Westerberg I."/>
            <person name="Brannstrom I.O."/>
            <person name="Guillou S."/>
            <person name="Cros-Aarteil S."/>
            <person name="Calhoun S."/>
            <person name="Haridas S."/>
            <person name="Kuo A."/>
            <person name="Mondo S."/>
            <person name="Pangilinan J."/>
            <person name="Riley R."/>
            <person name="LaButti K."/>
            <person name="Andreopoulos B."/>
            <person name="Lipzen A."/>
            <person name="Chen C."/>
            <person name="Yan M."/>
            <person name="Daum C."/>
            <person name="Ng V."/>
            <person name="Clum A."/>
            <person name="Steindorff A."/>
            <person name="Ohm R.A."/>
            <person name="Martin F."/>
            <person name="Silar P."/>
            <person name="Natvig D.O."/>
            <person name="Lalanne C."/>
            <person name="Gautier V."/>
            <person name="Ament-Velasquez S.L."/>
            <person name="Kruys A."/>
            <person name="Hutchinson M.I."/>
            <person name="Powell A.J."/>
            <person name="Barry K."/>
            <person name="Miller A.N."/>
            <person name="Grigoriev I.V."/>
            <person name="Debuchy R."/>
            <person name="Gladieux P."/>
            <person name="Hiltunen Thoren M."/>
            <person name="Johannesson H."/>
        </authorList>
    </citation>
    <scope>NUCLEOTIDE SEQUENCE</scope>
    <source>
        <strain evidence="2">SMH4131-1</strain>
    </source>
</reference>
<feature type="compositionally biased region" description="Polar residues" evidence="1">
    <location>
        <begin position="49"/>
        <end position="60"/>
    </location>
</feature>
<dbReference type="AlphaFoldDB" id="A0AAE0I2R0"/>
<evidence type="ECO:0000313" key="3">
    <source>
        <dbReference type="Proteomes" id="UP001286456"/>
    </source>
</evidence>
<accession>A0AAE0I2R0</accession>
<proteinExistence type="predicted"/>
<feature type="compositionally biased region" description="Basic residues" evidence="1">
    <location>
        <begin position="68"/>
        <end position="77"/>
    </location>
</feature>
<comment type="caution">
    <text evidence="2">The sequence shown here is derived from an EMBL/GenBank/DDBJ whole genome shotgun (WGS) entry which is preliminary data.</text>
</comment>
<dbReference type="Proteomes" id="UP001286456">
    <property type="component" value="Unassembled WGS sequence"/>
</dbReference>